<dbReference type="InterPro" id="IPR006645">
    <property type="entry name" value="NGN-like_dom"/>
</dbReference>
<comment type="subunit">
    <text evidence="4">Heterodimer composed of Spt4 and Spt5. Interacts with RNA polymerase (RNAP).</text>
</comment>
<dbReference type="InterPro" id="IPR005824">
    <property type="entry name" value="KOW"/>
</dbReference>
<dbReference type="GO" id="GO:0003735">
    <property type="term" value="F:structural constituent of ribosome"/>
    <property type="evidence" value="ECO:0007669"/>
    <property type="project" value="InterPro"/>
</dbReference>
<protein>
    <recommendedName>
        <fullName evidence="4 5">Transcription elongation factor Spt5</fullName>
    </recommendedName>
</protein>
<sequence>MEDFKYRNYYVLRVTGGQEINVALILEERIKTNNINEIFSVVVPPNIKGYVILEATGPHVVKLISSGIRHVKGVAHGLIQKEDVTKFVSKSVALPAVKEGDLVEVISGPFRGMQAQVVRVESTKNEVVLNILESSYPVQVTVPLEQVKPVKR</sequence>
<comment type="function">
    <text evidence="4">Stimulates transcription elongation.</text>
</comment>
<dbReference type="Gene3D" id="2.30.30.30">
    <property type="match status" value="1"/>
</dbReference>
<evidence type="ECO:0000256" key="4">
    <source>
        <dbReference type="HAMAP-Rule" id="MF_00950"/>
    </source>
</evidence>
<keyword evidence="9" id="KW-0648">Protein biosynthesis</keyword>
<dbReference type="InterPro" id="IPR036735">
    <property type="entry name" value="NGN_dom_sf"/>
</dbReference>
<dbReference type="CDD" id="cd09887">
    <property type="entry name" value="NGN_Arch"/>
    <property type="match status" value="1"/>
</dbReference>
<evidence type="ECO:0000256" key="5">
    <source>
        <dbReference type="NCBIfam" id="TIGR00405"/>
    </source>
</evidence>
<dbReference type="RefSeq" id="WP_011278283.1">
    <property type="nucleotide sequence ID" value="NZ_BHWZ01000003.1"/>
</dbReference>
<dbReference type="InterPro" id="IPR011590">
    <property type="entry name" value="Spt5_arc"/>
</dbReference>
<evidence type="ECO:0000256" key="2">
    <source>
        <dbReference type="ARBA" id="ARBA00023015"/>
    </source>
</evidence>
<dbReference type="OrthoDB" id="371863at2157"/>
<evidence type="ECO:0000256" key="3">
    <source>
        <dbReference type="ARBA" id="ARBA00023163"/>
    </source>
</evidence>
<dbReference type="OMA" id="FSEIEHF"/>
<dbReference type="InterPro" id="IPR008991">
    <property type="entry name" value="Translation_prot_SH3-like_sf"/>
</dbReference>
<dbReference type="SMR" id="A0A0U3FUU8"/>
<name>A0A0U3FUU8_9CREN</name>
<dbReference type="STRING" id="1435377.SUSAZ_06930"/>
<dbReference type="GO" id="GO:0006354">
    <property type="term" value="P:DNA-templated transcription elongation"/>
    <property type="evidence" value="ECO:0007669"/>
    <property type="project" value="InterPro"/>
</dbReference>
<dbReference type="Proteomes" id="UP000060043">
    <property type="component" value="Chromosome"/>
</dbReference>
<accession>A0A0U3FUU8</accession>
<dbReference type="SMART" id="SM00738">
    <property type="entry name" value="NGN"/>
    <property type="match status" value="1"/>
</dbReference>
<keyword evidence="3 4" id="KW-0804">Transcription</keyword>
<dbReference type="GeneID" id="14551955"/>
<dbReference type="InterPro" id="IPR005825">
    <property type="entry name" value="Ribosomal_uL24_CS"/>
</dbReference>
<dbReference type="GO" id="GO:0003746">
    <property type="term" value="F:translation elongation factor activity"/>
    <property type="evidence" value="ECO:0007669"/>
    <property type="project" value="UniProtKB-KW"/>
</dbReference>
<evidence type="ECO:0000313" key="10">
    <source>
        <dbReference type="Proteomes" id="UP000060043"/>
    </source>
</evidence>
<dbReference type="GO" id="GO:0005840">
    <property type="term" value="C:ribosome"/>
    <property type="evidence" value="ECO:0007669"/>
    <property type="project" value="InterPro"/>
</dbReference>
<dbReference type="PaxDb" id="1435377-SUSAZ_06930"/>
<dbReference type="InterPro" id="IPR014722">
    <property type="entry name" value="Rib_uL2_dom2"/>
</dbReference>
<dbReference type="InterPro" id="IPR005100">
    <property type="entry name" value="NGN-domain"/>
</dbReference>
<feature type="domain" description="KOW" evidence="7">
    <location>
        <begin position="96"/>
        <end position="123"/>
    </location>
</feature>
<dbReference type="HAMAP" id="MF_00950">
    <property type="entry name" value="Spt5_arch"/>
    <property type="match status" value="1"/>
</dbReference>
<dbReference type="NCBIfam" id="TIGR00405">
    <property type="entry name" value="KOW_elon_Spt5"/>
    <property type="match status" value="1"/>
</dbReference>
<organism evidence="9 10">
    <name type="scientific">Sulfolobus acidocaldarius</name>
    <dbReference type="NCBI Taxonomy" id="2285"/>
    <lineage>
        <taxon>Archaea</taxon>
        <taxon>Thermoproteota</taxon>
        <taxon>Thermoprotei</taxon>
        <taxon>Sulfolobales</taxon>
        <taxon>Sulfolobaceae</taxon>
        <taxon>Sulfolobus</taxon>
    </lineage>
</organism>
<dbReference type="SUPFAM" id="SSF50104">
    <property type="entry name" value="Translation proteins SH3-like domain"/>
    <property type="match status" value="1"/>
</dbReference>
<dbReference type="AlphaFoldDB" id="A0A0U3FUU8"/>
<reference evidence="10 11" key="1">
    <citation type="submission" date="2015-12" db="EMBL/GenBank/DDBJ databases">
        <title>A stable core within a dynamic pangenome in Sulfolobus acidocaldarius.</title>
        <authorList>
            <person name="Anderson R."/>
            <person name="Kouris A."/>
            <person name="Seward C."/>
            <person name="Campbell K."/>
            <person name="Whitaker R."/>
        </authorList>
    </citation>
    <scope>NUCLEOTIDE SEQUENCE [LARGE SCALE GENOMIC DNA]</scope>
    <source>
        <strain evidence="8 11">GG12-C01-09</strain>
        <strain evidence="9 10">NG05B_CO5_07</strain>
    </source>
</reference>
<evidence type="ECO:0000313" key="9">
    <source>
        <dbReference type="EMBL" id="ALU31091.1"/>
    </source>
</evidence>
<comment type="similarity">
    <text evidence="4">Belongs to the archaeal Spt5 family.</text>
</comment>
<proteinExistence type="inferred from homology"/>
<gene>
    <name evidence="4" type="primary">spt5</name>
    <name evidence="8" type="ORF">ATY89_10740</name>
    <name evidence="9" type="ORF">ATZ20_02295</name>
</gene>
<dbReference type="Proteomes" id="UP000065473">
    <property type="component" value="Chromosome"/>
</dbReference>
<dbReference type="Gene3D" id="3.30.70.940">
    <property type="entry name" value="NusG, N-terminal domain"/>
    <property type="match status" value="1"/>
</dbReference>
<dbReference type="GO" id="GO:0006355">
    <property type="term" value="P:regulation of DNA-templated transcription"/>
    <property type="evidence" value="ECO:0007669"/>
    <property type="project" value="UniProtKB-UniRule"/>
</dbReference>
<dbReference type="Pfam" id="PF03439">
    <property type="entry name" value="Spt5-NGN"/>
    <property type="match status" value="1"/>
</dbReference>
<dbReference type="CDD" id="cd06091">
    <property type="entry name" value="KOW_NusG"/>
    <property type="match status" value="1"/>
</dbReference>
<evidence type="ECO:0000313" key="8">
    <source>
        <dbReference type="EMBL" id="ALU30373.1"/>
    </source>
</evidence>
<comment type="similarity">
    <text evidence="1">Belongs to the SPT5 family.</text>
</comment>
<feature type="domain" description="NusG-like N-terminal" evidence="6">
    <location>
        <begin position="6"/>
        <end position="91"/>
    </location>
</feature>
<dbReference type="EMBL" id="CP013695">
    <property type="protein sequence ID" value="ALU31091.1"/>
    <property type="molecule type" value="Genomic_DNA"/>
</dbReference>
<dbReference type="Pfam" id="PF00467">
    <property type="entry name" value="KOW"/>
    <property type="match status" value="1"/>
</dbReference>
<evidence type="ECO:0000256" key="1">
    <source>
        <dbReference type="ARBA" id="ARBA00006956"/>
    </source>
</evidence>
<dbReference type="PROSITE" id="PS01108">
    <property type="entry name" value="RIBOSOMAL_L24"/>
    <property type="match status" value="1"/>
</dbReference>
<keyword evidence="2 4" id="KW-0805">Transcription regulation</keyword>
<dbReference type="SMART" id="SM00739">
    <property type="entry name" value="KOW"/>
    <property type="match status" value="1"/>
</dbReference>
<keyword evidence="9" id="KW-0251">Elongation factor</keyword>
<evidence type="ECO:0000259" key="7">
    <source>
        <dbReference type="SMART" id="SM00739"/>
    </source>
</evidence>
<dbReference type="EMBL" id="CP013694">
    <property type="protein sequence ID" value="ALU30373.1"/>
    <property type="molecule type" value="Genomic_DNA"/>
</dbReference>
<evidence type="ECO:0000313" key="11">
    <source>
        <dbReference type="Proteomes" id="UP000065473"/>
    </source>
</evidence>
<evidence type="ECO:0000259" key="6">
    <source>
        <dbReference type="SMART" id="SM00738"/>
    </source>
</evidence>